<reference evidence="1 2" key="1">
    <citation type="journal article" date="2019" name="Nat. Ecol. Evol.">
        <title>Megaphylogeny resolves global patterns of mushroom evolution.</title>
        <authorList>
            <person name="Varga T."/>
            <person name="Krizsan K."/>
            <person name="Foldi C."/>
            <person name="Dima B."/>
            <person name="Sanchez-Garcia M."/>
            <person name="Sanchez-Ramirez S."/>
            <person name="Szollosi G.J."/>
            <person name="Szarkandi J.G."/>
            <person name="Papp V."/>
            <person name="Albert L."/>
            <person name="Andreopoulos W."/>
            <person name="Angelini C."/>
            <person name="Antonin V."/>
            <person name="Barry K.W."/>
            <person name="Bougher N.L."/>
            <person name="Buchanan P."/>
            <person name="Buyck B."/>
            <person name="Bense V."/>
            <person name="Catcheside P."/>
            <person name="Chovatia M."/>
            <person name="Cooper J."/>
            <person name="Damon W."/>
            <person name="Desjardin D."/>
            <person name="Finy P."/>
            <person name="Geml J."/>
            <person name="Haridas S."/>
            <person name="Hughes K."/>
            <person name="Justo A."/>
            <person name="Karasinski D."/>
            <person name="Kautmanova I."/>
            <person name="Kiss B."/>
            <person name="Kocsube S."/>
            <person name="Kotiranta H."/>
            <person name="LaButti K.M."/>
            <person name="Lechner B.E."/>
            <person name="Liimatainen K."/>
            <person name="Lipzen A."/>
            <person name="Lukacs Z."/>
            <person name="Mihaltcheva S."/>
            <person name="Morgado L.N."/>
            <person name="Niskanen T."/>
            <person name="Noordeloos M.E."/>
            <person name="Ohm R.A."/>
            <person name="Ortiz-Santana B."/>
            <person name="Ovrebo C."/>
            <person name="Racz N."/>
            <person name="Riley R."/>
            <person name="Savchenko A."/>
            <person name="Shiryaev A."/>
            <person name="Soop K."/>
            <person name="Spirin V."/>
            <person name="Szebenyi C."/>
            <person name="Tomsovsky M."/>
            <person name="Tulloss R.E."/>
            <person name="Uehling J."/>
            <person name="Grigoriev I.V."/>
            <person name="Vagvolgyi C."/>
            <person name="Papp T."/>
            <person name="Martin F.M."/>
            <person name="Miettinen O."/>
            <person name="Hibbett D.S."/>
            <person name="Nagy L.G."/>
        </authorList>
    </citation>
    <scope>NUCLEOTIDE SEQUENCE [LARGE SCALE GENOMIC DNA]</scope>
    <source>
        <strain evidence="1 2">OMC1185</strain>
    </source>
</reference>
<sequence length="127" mass="14382">MSVPRSFQPPQGLFMHYRSERKTRHGVVMASTTRFMTVQTWLLSIIGKEPAFPLLQGMPLVVARGFSRDWALEAALWDKATIEFSRHLITNPDLPLQATTRAKQSYRSGIYEVPPGRRVQLGAVKLS</sequence>
<evidence type="ECO:0000313" key="1">
    <source>
        <dbReference type="EMBL" id="TFK50414.1"/>
    </source>
</evidence>
<keyword evidence="2" id="KW-1185">Reference proteome</keyword>
<gene>
    <name evidence="1" type="ORF">OE88DRAFT_1645482</name>
</gene>
<name>A0A5C3MYK9_9AGAM</name>
<accession>A0A5C3MYK9</accession>
<organism evidence="1 2">
    <name type="scientific">Heliocybe sulcata</name>
    <dbReference type="NCBI Taxonomy" id="5364"/>
    <lineage>
        <taxon>Eukaryota</taxon>
        <taxon>Fungi</taxon>
        <taxon>Dikarya</taxon>
        <taxon>Basidiomycota</taxon>
        <taxon>Agaricomycotina</taxon>
        <taxon>Agaricomycetes</taxon>
        <taxon>Gloeophyllales</taxon>
        <taxon>Gloeophyllaceae</taxon>
        <taxon>Heliocybe</taxon>
    </lineage>
</organism>
<evidence type="ECO:0000313" key="2">
    <source>
        <dbReference type="Proteomes" id="UP000305948"/>
    </source>
</evidence>
<dbReference type="AlphaFoldDB" id="A0A5C3MYK9"/>
<dbReference type="EMBL" id="ML213513">
    <property type="protein sequence ID" value="TFK50414.1"/>
    <property type="molecule type" value="Genomic_DNA"/>
</dbReference>
<proteinExistence type="predicted"/>
<protein>
    <submittedName>
        <fullName evidence="1">Uncharacterized protein</fullName>
    </submittedName>
</protein>
<dbReference type="Proteomes" id="UP000305948">
    <property type="component" value="Unassembled WGS sequence"/>
</dbReference>